<evidence type="ECO:0000313" key="1">
    <source>
        <dbReference type="EMBL" id="PZC77234.1"/>
    </source>
</evidence>
<organism evidence="1 2">
    <name type="scientific">Helicoverpa armigera</name>
    <name type="common">Cotton bollworm</name>
    <name type="synonym">Heliothis armigera</name>
    <dbReference type="NCBI Taxonomy" id="29058"/>
    <lineage>
        <taxon>Eukaryota</taxon>
        <taxon>Metazoa</taxon>
        <taxon>Ecdysozoa</taxon>
        <taxon>Arthropoda</taxon>
        <taxon>Hexapoda</taxon>
        <taxon>Insecta</taxon>
        <taxon>Pterygota</taxon>
        <taxon>Neoptera</taxon>
        <taxon>Endopterygota</taxon>
        <taxon>Lepidoptera</taxon>
        <taxon>Glossata</taxon>
        <taxon>Ditrysia</taxon>
        <taxon>Noctuoidea</taxon>
        <taxon>Noctuidae</taxon>
        <taxon>Heliothinae</taxon>
        <taxon>Helicoverpa</taxon>
    </lineage>
</organism>
<keyword evidence="2" id="KW-1185">Reference proteome</keyword>
<dbReference type="AlphaFoldDB" id="A0A2W1BUB9"/>
<name>A0A2W1BUB9_HELAM</name>
<dbReference type="Proteomes" id="UP000249218">
    <property type="component" value="Unassembled WGS sequence"/>
</dbReference>
<protein>
    <submittedName>
        <fullName evidence="1">Uncharacterized protein</fullName>
    </submittedName>
</protein>
<proteinExistence type="predicted"/>
<gene>
    <name evidence="1" type="primary">HaOG203641</name>
    <name evidence="1" type="ORF">B5X24_HaOG203641</name>
</gene>
<dbReference type="EMBL" id="KZ149934">
    <property type="protein sequence ID" value="PZC77234.1"/>
    <property type="molecule type" value="Genomic_DNA"/>
</dbReference>
<reference evidence="1 2" key="1">
    <citation type="journal article" date="2017" name="BMC Biol.">
        <title>Genomic innovations, transcriptional plasticity and gene loss underlying the evolution and divergence of two highly polyphagous and invasive Helicoverpa pest species.</title>
        <authorList>
            <person name="Pearce S.L."/>
            <person name="Clarke D.F."/>
            <person name="East P.D."/>
            <person name="Elfekih S."/>
            <person name="Gordon K.H."/>
            <person name="Jermiin L.S."/>
            <person name="McGaughran A."/>
            <person name="Oakeshott J.G."/>
            <person name="Papanikolaou A."/>
            <person name="Perera O.P."/>
            <person name="Rane R.V."/>
            <person name="Richards S."/>
            <person name="Tay W.T."/>
            <person name="Walsh T.K."/>
            <person name="Anderson A."/>
            <person name="Anderson C.J."/>
            <person name="Asgari S."/>
            <person name="Board P.G."/>
            <person name="Bretschneider A."/>
            <person name="Campbell P.M."/>
            <person name="Chertemps T."/>
            <person name="Christeller J.T."/>
            <person name="Coppin C.W."/>
            <person name="Downes S.J."/>
            <person name="Duan G."/>
            <person name="Farnsworth C.A."/>
            <person name="Good R.T."/>
            <person name="Han L.B."/>
            <person name="Han Y.C."/>
            <person name="Hatje K."/>
            <person name="Horne I."/>
            <person name="Huang Y.P."/>
            <person name="Hughes D.S."/>
            <person name="Jacquin-Joly E."/>
            <person name="James W."/>
            <person name="Jhangiani S."/>
            <person name="Kollmar M."/>
            <person name="Kuwar S.S."/>
            <person name="Li S."/>
            <person name="Liu N.Y."/>
            <person name="Maibeche M.T."/>
            <person name="Miller J.R."/>
            <person name="Montagne N."/>
            <person name="Perry T."/>
            <person name="Qu J."/>
            <person name="Song S.V."/>
            <person name="Sutton G.G."/>
            <person name="Vogel H."/>
            <person name="Walenz B.P."/>
            <person name="Xu W."/>
            <person name="Zhang H.J."/>
            <person name="Zou Z."/>
            <person name="Batterham P."/>
            <person name="Edwards O.R."/>
            <person name="Feyereisen R."/>
            <person name="Gibbs R.A."/>
            <person name="Heckel D.G."/>
            <person name="McGrath A."/>
            <person name="Robin C."/>
            <person name="Scherer S.E."/>
            <person name="Worley K.C."/>
            <person name="Wu Y.D."/>
        </authorList>
    </citation>
    <scope>NUCLEOTIDE SEQUENCE [LARGE SCALE GENOMIC DNA]</scope>
    <source>
        <strain evidence="1">Harm_GR_Male_#8</strain>
        <tissue evidence="1">Whole organism</tissue>
    </source>
</reference>
<sequence>MCVARGTCKSIRGDLINALPPCRAAPCRAARQQIYNSHTNFTSYFEPNIIGYVLPYVPSYFLSHIPVYERVYKGSRYIPEMHILSNATKYLPTLLPHWWPGNQI</sequence>
<accession>A0A2W1BUB9</accession>
<evidence type="ECO:0000313" key="2">
    <source>
        <dbReference type="Proteomes" id="UP000249218"/>
    </source>
</evidence>